<evidence type="ECO:0000313" key="2">
    <source>
        <dbReference type="Proteomes" id="UP000237000"/>
    </source>
</evidence>
<name>A0A2P5FDH4_TREOI</name>
<dbReference type="InParanoid" id="A0A2P5FDH4"/>
<comment type="caution">
    <text evidence="1">The sequence shown here is derived from an EMBL/GenBank/DDBJ whole genome shotgun (WGS) entry which is preliminary data.</text>
</comment>
<dbReference type="EMBL" id="JXTC01000042">
    <property type="protein sequence ID" value="PON95842.1"/>
    <property type="molecule type" value="Genomic_DNA"/>
</dbReference>
<reference evidence="2" key="1">
    <citation type="submission" date="2016-06" db="EMBL/GenBank/DDBJ databases">
        <title>Parallel loss of symbiosis genes in relatives of nitrogen-fixing non-legume Parasponia.</title>
        <authorList>
            <person name="Van Velzen R."/>
            <person name="Holmer R."/>
            <person name="Bu F."/>
            <person name="Rutten L."/>
            <person name="Van Zeijl A."/>
            <person name="Liu W."/>
            <person name="Santuari L."/>
            <person name="Cao Q."/>
            <person name="Sharma T."/>
            <person name="Shen D."/>
            <person name="Roswanjaya Y."/>
            <person name="Wardhani T."/>
            <person name="Kalhor M.S."/>
            <person name="Jansen J."/>
            <person name="Van den Hoogen J."/>
            <person name="Gungor B."/>
            <person name="Hartog M."/>
            <person name="Hontelez J."/>
            <person name="Verver J."/>
            <person name="Yang W.-C."/>
            <person name="Schijlen E."/>
            <person name="Repin R."/>
            <person name="Schilthuizen M."/>
            <person name="Schranz E."/>
            <person name="Heidstra R."/>
            <person name="Miyata K."/>
            <person name="Fedorova E."/>
            <person name="Kohlen W."/>
            <person name="Bisseling T."/>
            <person name="Smit S."/>
            <person name="Geurts R."/>
        </authorList>
    </citation>
    <scope>NUCLEOTIDE SEQUENCE [LARGE SCALE GENOMIC DNA]</scope>
    <source>
        <strain evidence="2">cv. RG33-2</strain>
    </source>
</reference>
<accession>A0A2P5FDH4</accession>
<proteinExistence type="predicted"/>
<gene>
    <name evidence="1" type="ORF">TorRG33x02_083650</name>
</gene>
<organism evidence="1 2">
    <name type="scientific">Trema orientale</name>
    <name type="common">Charcoal tree</name>
    <name type="synonym">Celtis orientalis</name>
    <dbReference type="NCBI Taxonomy" id="63057"/>
    <lineage>
        <taxon>Eukaryota</taxon>
        <taxon>Viridiplantae</taxon>
        <taxon>Streptophyta</taxon>
        <taxon>Embryophyta</taxon>
        <taxon>Tracheophyta</taxon>
        <taxon>Spermatophyta</taxon>
        <taxon>Magnoliopsida</taxon>
        <taxon>eudicotyledons</taxon>
        <taxon>Gunneridae</taxon>
        <taxon>Pentapetalae</taxon>
        <taxon>rosids</taxon>
        <taxon>fabids</taxon>
        <taxon>Rosales</taxon>
        <taxon>Cannabaceae</taxon>
        <taxon>Trema</taxon>
    </lineage>
</organism>
<dbReference type="AlphaFoldDB" id="A0A2P5FDH4"/>
<keyword evidence="2" id="KW-1185">Reference proteome</keyword>
<protein>
    <submittedName>
        <fullName evidence="1">Uncharacterized protein</fullName>
    </submittedName>
</protein>
<dbReference type="Proteomes" id="UP000237000">
    <property type="component" value="Unassembled WGS sequence"/>
</dbReference>
<sequence>MAFWPTGLSRFADQMTLVGFVKMMPFAITTNTTARTRKRATDPSVKRIIVGIELSLLVQLGETPGERTTVELS</sequence>
<evidence type="ECO:0000313" key="1">
    <source>
        <dbReference type="EMBL" id="PON95842.1"/>
    </source>
</evidence>